<dbReference type="GeneID" id="20231909"/>
<keyword evidence="5" id="KW-0677">Repeat</keyword>
<dbReference type="OrthoDB" id="6273859at2759"/>
<dbReference type="Proteomes" id="UP000030746">
    <property type="component" value="Unassembled WGS sequence"/>
</dbReference>
<dbReference type="AlphaFoldDB" id="V3ZM25"/>
<evidence type="ECO:0008006" key="10">
    <source>
        <dbReference type="Google" id="ProtNLM"/>
    </source>
</evidence>
<dbReference type="InterPro" id="IPR036383">
    <property type="entry name" value="TSP1_rpt_sf"/>
</dbReference>
<dbReference type="CTD" id="20231909"/>
<evidence type="ECO:0000256" key="3">
    <source>
        <dbReference type="ARBA" id="ARBA00022536"/>
    </source>
</evidence>
<keyword evidence="4" id="KW-0732">Signal</keyword>
<evidence type="ECO:0000313" key="8">
    <source>
        <dbReference type="EMBL" id="ESO92403.1"/>
    </source>
</evidence>
<reference evidence="8 9" key="1">
    <citation type="journal article" date="2013" name="Nature">
        <title>Insights into bilaterian evolution from three spiralian genomes.</title>
        <authorList>
            <person name="Simakov O."/>
            <person name="Marletaz F."/>
            <person name="Cho S.J."/>
            <person name="Edsinger-Gonzales E."/>
            <person name="Havlak P."/>
            <person name="Hellsten U."/>
            <person name="Kuo D.H."/>
            <person name="Larsson T."/>
            <person name="Lv J."/>
            <person name="Arendt D."/>
            <person name="Savage R."/>
            <person name="Osoegawa K."/>
            <person name="de Jong P."/>
            <person name="Grimwood J."/>
            <person name="Chapman J.A."/>
            <person name="Shapiro H."/>
            <person name="Aerts A."/>
            <person name="Otillar R.P."/>
            <person name="Terry A.Y."/>
            <person name="Boore J.L."/>
            <person name="Grigoriev I.V."/>
            <person name="Lindberg D.R."/>
            <person name="Seaver E.C."/>
            <person name="Weisblat D.A."/>
            <person name="Putnam N.H."/>
            <person name="Rokhsar D.S."/>
        </authorList>
    </citation>
    <scope>NUCLEOTIDE SEQUENCE [LARGE SCALE GENOMIC DNA]</scope>
</reference>
<dbReference type="FunFam" id="2.20.100.10:FF:000004">
    <property type="entry name" value="Adhesion G protein-coupled receptor B2"/>
    <property type="match status" value="1"/>
</dbReference>
<dbReference type="PROSITE" id="PS50092">
    <property type="entry name" value="TSP1"/>
    <property type="match status" value="2"/>
</dbReference>
<name>V3ZM25_LOTGI</name>
<dbReference type="GO" id="GO:0005576">
    <property type="term" value="C:extracellular region"/>
    <property type="evidence" value="ECO:0007669"/>
    <property type="project" value="UniProtKB-SubCell"/>
</dbReference>
<dbReference type="HOGENOM" id="CLU_047129_1_0_1"/>
<dbReference type="FunFam" id="2.20.100.10:FF:000067">
    <property type="entry name" value="Hemicentin 1"/>
    <property type="match status" value="1"/>
</dbReference>
<proteinExistence type="predicted"/>
<keyword evidence="3" id="KW-0245">EGF-like domain</keyword>
<keyword evidence="2" id="KW-0964">Secreted</keyword>
<comment type="subcellular location">
    <subcellularLocation>
        <location evidence="1">Secreted</location>
    </subcellularLocation>
</comment>
<keyword evidence="7" id="KW-0325">Glycoprotein</keyword>
<dbReference type="OMA" id="CPLEAEW"/>
<keyword evidence="6" id="KW-1015">Disulfide bond</keyword>
<evidence type="ECO:0000256" key="5">
    <source>
        <dbReference type="ARBA" id="ARBA00022737"/>
    </source>
</evidence>
<evidence type="ECO:0000256" key="4">
    <source>
        <dbReference type="ARBA" id="ARBA00022729"/>
    </source>
</evidence>
<accession>V3ZM25</accession>
<dbReference type="InterPro" id="IPR052065">
    <property type="entry name" value="Compl_asym_regulator"/>
</dbReference>
<dbReference type="PANTHER" id="PTHR22906:SF21">
    <property type="entry name" value="SEMA DOMAIN-CONTAINING PROTEIN"/>
    <property type="match status" value="1"/>
</dbReference>
<organism evidence="8 9">
    <name type="scientific">Lottia gigantea</name>
    <name type="common">Giant owl limpet</name>
    <dbReference type="NCBI Taxonomy" id="225164"/>
    <lineage>
        <taxon>Eukaryota</taxon>
        <taxon>Metazoa</taxon>
        <taxon>Spiralia</taxon>
        <taxon>Lophotrochozoa</taxon>
        <taxon>Mollusca</taxon>
        <taxon>Gastropoda</taxon>
        <taxon>Patellogastropoda</taxon>
        <taxon>Lottioidea</taxon>
        <taxon>Lottiidae</taxon>
        <taxon>Lottia</taxon>
    </lineage>
</organism>
<evidence type="ECO:0000256" key="2">
    <source>
        <dbReference type="ARBA" id="ARBA00022525"/>
    </source>
</evidence>
<dbReference type="SMART" id="SM00209">
    <property type="entry name" value="TSP1"/>
    <property type="match status" value="2"/>
</dbReference>
<evidence type="ECO:0000256" key="1">
    <source>
        <dbReference type="ARBA" id="ARBA00004613"/>
    </source>
</evidence>
<dbReference type="InterPro" id="IPR000884">
    <property type="entry name" value="TSP1_rpt"/>
</dbReference>
<dbReference type="EMBL" id="KB202094">
    <property type="protein sequence ID" value="ESO92403.1"/>
    <property type="molecule type" value="Genomic_DNA"/>
</dbReference>
<evidence type="ECO:0000256" key="7">
    <source>
        <dbReference type="ARBA" id="ARBA00023180"/>
    </source>
</evidence>
<keyword evidence="9" id="KW-1185">Reference proteome</keyword>
<dbReference type="PRINTS" id="PR01705">
    <property type="entry name" value="TSP1REPEAT"/>
</dbReference>
<gene>
    <name evidence="8" type="ORF">LOTGIDRAFT_120936</name>
</gene>
<evidence type="ECO:0000313" key="9">
    <source>
        <dbReference type="Proteomes" id="UP000030746"/>
    </source>
</evidence>
<evidence type="ECO:0000256" key="6">
    <source>
        <dbReference type="ARBA" id="ARBA00023157"/>
    </source>
</evidence>
<dbReference type="Gene3D" id="2.20.100.10">
    <property type="entry name" value="Thrombospondin type-1 (TSP1) repeat"/>
    <property type="match status" value="2"/>
</dbReference>
<dbReference type="SUPFAM" id="SSF82895">
    <property type="entry name" value="TSP-1 type 1 repeat"/>
    <property type="match status" value="2"/>
</dbReference>
<dbReference type="KEGG" id="lgi:LOTGIDRAFT_120936"/>
<sequence length="159" mass="17828">MVATSGICSHAVKSQSLVVTWYFSIEVNGAWSLWGEWGDCSVTCEDGIRTRTRQCNHPPALHGGRPCKGEDQQTKPCTLSQCPIDGNWKPWQEWQQCNVTCGGGTQIRERECQLPKYGGATCMGSSVEPRECNTHNCPSMEMVFILKDFYILTILIHAW</sequence>
<protein>
    <recommendedName>
        <fullName evidence="10">Spondin-like TSP1 domain-containing protein</fullName>
    </recommendedName>
</protein>
<dbReference type="PANTHER" id="PTHR22906">
    <property type="entry name" value="PROPERDIN"/>
    <property type="match status" value="1"/>
</dbReference>
<dbReference type="Pfam" id="PF00090">
    <property type="entry name" value="TSP_1"/>
    <property type="match status" value="2"/>
</dbReference>
<dbReference type="RefSeq" id="XP_009056960.1">
    <property type="nucleotide sequence ID" value="XM_009058712.1"/>
</dbReference>